<keyword evidence="2" id="KW-0813">Transport</keyword>
<name>A0A1F6CUL0_HANXR</name>
<comment type="similarity">
    <text evidence="1 7">Belongs to the thioredoxin family.</text>
</comment>
<evidence type="ECO:0000256" key="2">
    <source>
        <dbReference type="ARBA" id="ARBA00022448"/>
    </source>
</evidence>
<feature type="active site" description="Nucleophile" evidence="8">
    <location>
        <position position="34"/>
    </location>
</feature>
<proteinExistence type="inferred from homology"/>
<dbReference type="PIRSF" id="PIRSF000077">
    <property type="entry name" value="Thioredoxin"/>
    <property type="match status" value="1"/>
</dbReference>
<dbReference type="Proteomes" id="UP000178606">
    <property type="component" value="Unassembled WGS sequence"/>
</dbReference>
<dbReference type="InterPro" id="IPR017937">
    <property type="entry name" value="Thioredoxin_CS"/>
</dbReference>
<dbReference type="EMBL" id="MFKF01000132">
    <property type="protein sequence ID" value="OGG52825.1"/>
    <property type="molecule type" value="Genomic_DNA"/>
</dbReference>
<dbReference type="InterPro" id="IPR036249">
    <property type="entry name" value="Thioredoxin-like_sf"/>
</dbReference>
<dbReference type="SUPFAM" id="SSF52833">
    <property type="entry name" value="Thioredoxin-like"/>
    <property type="match status" value="1"/>
</dbReference>
<reference evidence="11 12" key="1">
    <citation type="journal article" date="2016" name="Nat. Commun.">
        <title>Thousands of microbial genomes shed light on interconnected biogeochemical processes in an aquifer system.</title>
        <authorList>
            <person name="Anantharaman K."/>
            <person name="Brown C.T."/>
            <person name="Hug L.A."/>
            <person name="Sharon I."/>
            <person name="Castelle C.J."/>
            <person name="Probst A.J."/>
            <person name="Thomas B.C."/>
            <person name="Singh A."/>
            <person name="Wilkins M.J."/>
            <person name="Karaoz U."/>
            <person name="Brodie E.L."/>
            <person name="Williams K.H."/>
            <person name="Hubbard S.S."/>
            <person name="Banfield J.F."/>
        </authorList>
    </citation>
    <scope>NUCLEOTIDE SEQUENCE [LARGE SCALE GENOMIC DNA]</scope>
    <source>
        <strain evidence="12">RIFCSPLOWO2_12_FULL_64_10</strain>
    </source>
</reference>
<evidence type="ECO:0000256" key="3">
    <source>
        <dbReference type="ARBA" id="ARBA00022982"/>
    </source>
</evidence>
<feature type="active site" description="Nucleophile" evidence="8">
    <location>
        <position position="37"/>
    </location>
</feature>
<dbReference type="GO" id="GO:0005829">
    <property type="term" value="C:cytosol"/>
    <property type="evidence" value="ECO:0007669"/>
    <property type="project" value="TreeGrafter"/>
</dbReference>
<feature type="site" description="Contributes to redox potential value" evidence="8">
    <location>
        <position position="36"/>
    </location>
</feature>
<evidence type="ECO:0000256" key="7">
    <source>
        <dbReference type="PIRNR" id="PIRNR000077"/>
    </source>
</evidence>
<keyword evidence="4 9" id="KW-1015">Disulfide bond</keyword>
<evidence type="ECO:0000256" key="1">
    <source>
        <dbReference type="ARBA" id="ARBA00008987"/>
    </source>
</evidence>
<evidence type="ECO:0000259" key="10">
    <source>
        <dbReference type="PROSITE" id="PS51352"/>
    </source>
</evidence>
<dbReference type="PROSITE" id="PS00194">
    <property type="entry name" value="THIOREDOXIN_1"/>
    <property type="match status" value="1"/>
</dbReference>
<evidence type="ECO:0000256" key="4">
    <source>
        <dbReference type="ARBA" id="ARBA00023157"/>
    </source>
</evidence>
<dbReference type="PANTHER" id="PTHR45663">
    <property type="entry name" value="GEO12009P1"/>
    <property type="match status" value="1"/>
</dbReference>
<dbReference type="FunFam" id="3.40.30.10:FF:000001">
    <property type="entry name" value="Thioredoxin"/>
    <property type="match status" value="1"/>
</dbReference>
<keyword evidence="3" id="KW-0249">Electron transport</keyword>
<protein>
    <recommendedName>
        <fullName evidence="6 7">Thioredoxin</fullName>
    </recommendedName>
</protein>
<dbReference type="GO" id="GO:0015035">
    <property type="term" value="F:protein-disulfide reductase activity"/>
    <property type="evidence" value="ECO:0007669"/>
    <property type="project" value="UniProtKB-UniRule"/>
</dbReference>
<dbReference type="NCBIfam" id="TIGR01068">
    <property type="entry name" value="thioredoxin"/>
    <property type="match status" value="1"/>
</dbReference>
<sequence>MSLGKPVVVTDATFSDEVLKSPQPVLVDFWATWCGPCRAIAPVVEELAGEYEGRVKVCKLDVDMEQKTAEEYGIRSIPTLLIFKDGKVATQVVGAVPKPHLVEKIESVL</sequence>
<evidence type="ECO:0000313" key="11">
    <source>
        <dbReference type="EMBL" id="OGG52825.1"/>
    </source>
</evidence>
<evidence type="ECO:0000256" key="8">
    <source>
        <dbReference type="PIRSR" id="PIRSR000077-1"/>
    </source>
</evidence>
<evidence type="ECO:0000256" key="6">
    <source>
        <dbReference type="NCBIfam" id="TIGR01068"/>
    </source>
</evidence>
<dbReference type="PROSITE" id="PS51352">
    <property type="entry name" value="THIOREDOXIN_2"/>
    <property type="match status" value="1"/>
</dbReference>
<dbReference type="Pfam" id="PF00085">
    <property type="entry name" value="Thioredoxin"/>
    <property type="match status" value="1"/>
</dbReference>
<feature type="domain" description="Thioredoxin" evidence="10">
    <location>
        <begin position="1"/>
        <end position="109"/>
    </location>
</feature>
<keyword evidence="5 9" id="KW-0676">Redox-active center</keyword>
<dbReference type="CDD" id="cd02947">
    <property type="entry name" value="TRX_family"/>
    <property type="match status" value="1"/>
</dbReference>
<feature type="site" description="Contributes to redox potential value" evidence="8">
    <location>
        <position position="35"/>
    </location>
</feature>
<dbReference type="InterPro" id="IPR005746">
    <property type="entry name" value="Thioredoxin"/>
</dbReference>
<dbReference type="PRINTS" id="PR00421">
    <property type="entry name" value="THIOREDOXIN"/>
</dbReference>
<dbReference type="InterPro" id="IPR013766">
    <property type="entry name" value="Thioredoxin_domain"/>
</dbReference>
<organism evidence="11 12">
    <name type="scientific">Handelsmanbacteria sp. (strain RIFCSPLOWO2_12_FULL_64_10)</name>
    <dbReference type="NCBI Taxonomy" id="1817868"/>
    <lineage>
        <taxon>Bacteria</taxon>
        <taxon>Candidatus Handelsmaniibacteriota</taxon>
    </lineage>
</organism>
<dbReference type="GO" id="GO:0045454">
    <property type="term" value="P:cell redox homeostasis"/>
    <property type="evidence" value="ECO:0007669"/>
    <property type="project" value="TreeGrafter"/>
</dbReference>
<dbReference type="Gene3D" id="3.40.30.10">
    <property type="entry name" value="Glutaredoxin"/>
    <property type="match status" value="1"/>
</dbReference>
<evidence type="ECO:0000313" key="12">
    <source>
        <dbReference type="Proteomes" id="UP000178606"/>
    </source>
</evidence>
<accession>A0A1F6CUL0</accession>
<evidence type="ECO:0000256" key="5">
    <source>
        <dbReference type="ARBA" id="ARBA00023284"/>
    </source>
</evidence>
<feature type="site" description="Deprotonates C-terminal active site Cys" evidence="8">
    <location>
        <position position="28"/>
    </location>
</feature>
<dbReference type="PANTHER" id="PTHR45663:SF11">
    <property type="entry name" value="GEO12009P1"/>
    <property type="match status" value="1"/>
</dbReference>
<comment type="caution">
    <text evidence="11">The sequence shown here is derived from an EMBL/GenBank/DDBJ whole genome shotgun (WGS) entry which is preliminary data.</text>
</comment>
<dbReference type="AlphaFoldDB" id="A0A1F6CUL0"/>
<feature type="disulfide bond" description="Redox-active" evidence="9">
    <location>
        <begin position="34"/>
        <end position="37"/>
    </location>
</feature>
<evidence type="ECO:0000256" key="9">
    <source>
        <dbReference type="PIRSR" id="PIRSR000077-4"/>
    </source>
</evidence>
<gene>
    <name evidence="11" type="ORF">A3F84_14190</name>
</gene>